<keyword evidence="2" id="KW-1185">Reference proteome</keyword>
<gene>
    <name evidence="1" type="ORF">M8818_005329</name>
</gene>
<comment type="caution">
    <text evidence="1">The sequence shown here is derived from an EMBL/GenBank/DDBJ whole genome shotgun (WGS) entry which is preliminary data.</text>
</comment>
<evidence type="ECO:0000313" key="1">
    <source>
        <dbReference type="EMBL" id="KAK8203351.1"/>
    </source>
</evidence>
<name>A0ACC3SDL9_9PEZI</name>
<accession>A0ACC3SDL9</accession>
<organism evidence="1 2">
    <name type="scientific">Zalaria obscura</name>
    <dbReference type="NCBI Taxonomy" id="2024903"/>
    <lineage>
        <taxon>Eukaryota</taxon>
        <taxon>Fungi</taxon>
        <taxon>Dikarya</taxon>
        <taxon>Ascomycota</taxon>
        <taxon>Pezizomycotina</taxon>
        <taxon>Dothideomycetes</taxon>
        <taxon>Dothideomycetidae</taxon>
        <taxon>Dothideales</taxon>
        <taxon>Zalariaceae</taxon>
        <taxon>Zalaria</taxon>
    </lineage>
</organism>
<evidence type="ECO:0000313" key="2">
    <source>
        <dbReference type="Proteomes" id="UP001320706"/>
    </source>
</evidence>
<proteinExistence type="predicted"/>
<dbReference type="EMBL" id="JAMKPW020000031">
    <property type="protein sequence ID" value="KAK8203351.1"/>
    <property type="molecule type" value="Genomic_DNA"/>
</dbReference>
<sequence length="110" mass="12418">MVLRKLAKSCAGSDLISHRTAISPRPTAISATKISRSYHVQRWFRAWLITRISERKTRTEGLNVFSQTKKATAMKYCGQNANGNDKQNGSGQIQKVRWLYAVLEKLHADA</sequence>
<protein>
    <submittedName>
        <fullName evidence="1">Uncharacterized protein</fullName>
    </submittedName>
</protein>
<reference evidence="1" key="1">
    <citation type="submission" date="2024-02" db="EMBL/GenBank/DDBJ databases">
        <title>Metagenome Assembled Genome of Zalaria obscura JY119.</title>
        <authorList>
            <person name="Vighnesh L."/>
            <person name="Jagadeeshwari U."/>
            <person name="Venkata Ramana C."/>
            <person name="Sasikala C."/>
        </authorList>
    </citation>
    <scope>NUCLEOTIDE SEQUENCE</scope>
    <source>
        <strain evidence="1">JY119</strain>
    </source>
</reference>
<dbReference type="Proteomes" id="UP001320706">
    <property type="component" value="Unassembled WGS sequence"/>
</dbReference>